<dbReference type="Proteomes" id="UP000010552">
    <property type="component" value="Unassembled WGS sequence"/>
</dbReference>
<dbReference type="AlphaFoldDB" id="L5KJX5"/>
<name>L5KJX5_PTEAL</name>
<dbReference type="GO" id="GO:0003755">
    <property type="term" value="F:peptidyl-prolyl cis-trans isomerase activity"/>
    <property type="evidence" value="ECO:0007669"/>
    <property type="project" value="UniProtKB-UniRule"/>
</dbReference>
<reference evidence="5" key="1">
    <citation type="journal article" date="2013" name="Science">
        <title>Comparative analysis of bat genomes provides insight into the evolution of flight and immunity.</title>
        <authorList>
            <person name="Zhang G."/>
            <person name="Cowled C."/>
            <person name="Shi Z."/>
            <person name="Huang Z."/>
            <person name="Bishop-Lilly K.A."/>
            <person name="Fang X."/>
            <person name="Wynne J.W."/>
            <person name="Xiong Z."/>
            <person name="Baker M.L."/>
            <person name="Zhao W."/>
            <person name="Tachedjian M."/>
            <person name="Zhu Y."/>
            <person name="Zhou P."/>
            <person name="Jiang X."/>
            <person name="Ng J."/>
            <person name="Yang L."/>
            <person name="Wu L."/>
            <person name="Xiao J."/>
            <person name="Feng Y."/>
            <person name="Chen Y."/>
            <person name="Sun X."/>
            <person name="Zhang Y."/>
            <person name="Marsh G.A."/>
            <person name="Crameri G."/>
            <person name="Broder C.C."/>
            <person name="Frey K.G."/>
            <person name="Wang L.F."/>
            <person name="Wang J."/>
        </authorList>
    </citation>
    <scope>NUCLEOTIDE SEQUENCE [LARGE SCALE GENOMIC DNA]</scope>
</reference>
<dbReference type="InParanoid" id="L5KJX5"/>
<comment type="similarity">
    <text evidence="1">Belongs to the cyclophilin-type PPIase family.</text>
</comment>
<dbReference type="GO" id="GO:0016018">
    <property type="term" value="F:cyclosporin A binding"/>
    <property type="evidence" value="ECO:0007669"/>
    <property type="project" value="TreeGrafter"/>
</dbReference>
<keyword evidence="1" id="KW-0697">Rotamase</keyword>
<dbReference type="PROSITE" id="PS50072">
    <property type="entry name" value="CSA_PPIASE_2"/>
    <property type="match status" value="1"/>
</dbReference>
<dbReference type="PRINTS" id="PR00153">
    <property type="entry name" value="CSAPPISMRASE"/>
</dbReference>
<dbReference type="PANTHER" id="PTHR11071">
    <property type="entry name" value="PEPTIDYL-PROLYL CIS-TRANS ISOMERASE"/>
    <property type="match status" value="1"/>
</dbReference>
<protein>
    <recommendedName>
        <fullName evidence="1">Peptidyl-prolyl cis-trans isomerase</fullName>
        <shortName evidence="1">PPIase</shortName>
        <ecNumber evidence="1">5.2.1.8</ecNumber>
    </recommendedName>
</protein>
<feature type="domain" description="PPIase cyclophilin-type" evidence="3">
    <location>
        <begin position="1"/>
        <end position="71"/>
    </location>
</feature>
<sequence>MCQGDEFTRHNGTGGKSIYGEKRDDENCILKHMGPSILSTANAGAGANSSQFSICIAKTKWLDGKHVPSAR</sequence>
<dbReference type="PANTHER" id="PTHR11071:SF490">
    <property type="entry name" value="PEPTIDYL-PROLYL CIS-TRANS ISOMERASE A"/>
    <property type="match status" value="1"/>
</dbReference>
<dbReference type="EC" id="5.2.1.8" evidence="1"/>
<dbReference type="STRING" id="9402.L5KJX5"/>
<keyword evidence="1 4" id="KW-0413">Isomerase</keyword>
<organism evidence="4 5">
    <name type="scientific">Pteropus alecto</name>
    <name type="common">Black flying fox</name>
    <dbReference type="NCBI Taxonomy" id="9402"/>
    <lineage>
        <taxon>Eukaryota</taxon>
        <taxon>Metazoa</taxon>
        <taxon>Chordata</taxon>
        <taxon>Craniata</taxon>
        <taxon>Vertebrata</taxon>
        <taxon>Euteleostomi</taxon>
        <taxon>Mammalia</taxon>
        <taxon>Eutheria</taxon>
        <taxon>Laurasiatheria</taxon>
        <taxon>Chiroptera</taxon>
        <taxon>Yinpterochiroptera</taxon>
        <taxon>Pteropodoidea</taxon>
        <taxon>Pteropodidae</taxon>
        <taxon>Pteropodinae</taxon>
        <taxon>Pteropus</taxon>
    </lineage>
</organism>
<comment type="catalytic activity">
    <reaction evidence="1">
        <text>[protein]-peptidylproline (omega=180) = [protein]-peptidylproline (omega=0)</text>
        <dbReference type="Rhea" id="RHEA:16237"/>
        <dbReference type="Rhea" id="RHEA-COMP:10747"/>
        <dbReference type="Rhea" id="RHEA-COMP:10748"/>
        <dbReference type="ChEBI" id="CHEBI:83833"/>
        <dbReference type="ChEBI" id="CHEBI:83834"/>
        <dbReference type="EC" id="5.2.1.8"/>
    </reaction>
</comment>
<dbReference type="GO" id="GO:0005737">
    <property type="term" value="C:cytoplasm"/>
    <property type="evidence" value="ECO:0007669"/>
    <property type="project" value="TreeGrafter"/>
</dbReference>
<proteinExistence type="inferred from homology"/>
<feature type="region of interest" description="Disordered" evidence="2">
    <location>
        <begin position="1"/>
        <end position="21"/>
    </location>
</feature>
<keyword evidence="5" id="KW-1185">Reference proteome</keyword>
<comment type="function">
    <text evidence="1">PPIases accelerate the folding of proteins. It catalyzes the cis-trans isomerization of proline imidic peptide bonds in oligopeptides.</text>
</comment>
<evidence type="ECO:0000313" key="4">
    <source>
        <dbReference type="EMBL" id="ELK11642.1"/>
    </source>
</evidence>
<evidence type="ECO:0000259" key="3">
    <source>
        <dbReference type="PROSITE" id="PS50072"/>
    </source>
</evidence>
<dbReference type="GO" id="GO:0006457">
    <property type="term" value="P:protein folding"/>
    <property type="evidence" value="ECO:0007669"/>
    <property type="project" value="TreeGrafter"/>
</dbReference>
<dbReference type="EMBL" id="KB030670">
    <property type="protein sequence ID" value="ELK11642.1"/>
    <property type="molecule type" value="Genomic_DNA"/>
</dbReference>
<dbReference type="Pfam" id="PF00160">
    <property type="entry name" value="Pro_isomerase"/>
    <property type="match status" value="1"/>
</dbReference>
<accession>L5KJX5</accession>
<evidence type="ECO:0000256" key="1">
    <source>
        <dbReference type="RuleBase" id="RU363019"/>
    </source>
</evidence>
<gene>
    <name evidence="4" type="ORF">PAL_GLEAN10010313</name>
</gene>
<dbReference type="SUPFAM" id="SSF50891">
    <property type="entry name" value="Cyclophilin-like"/>
    <property type="match status" value="1"/>
</dbReference>
<dbReference type="InterPro" id="IPR002130">
    <property type="entry name" value="Cyclophilin-type_PPIase_dom"/>
</dbReference>
<dbReference type="InterPro" id="IPR029000">
    <property type="entry name" value="Cyclophilin-like_dom_sf"/>
</dbReference>
<evidence type="ECO:0000313" key="5">
    <source>
        <dbReference type="Proteomes" id="UP000010552"/>
    </source>
</evidence>
<evidence type="ECO:0000256" key="2">
    <source>
        <dbReference type="SAM" id="MobiDB-lite"/>
    </source>
</evidence>
<dbReference type="Gene3D" id="2.40.100.10">
    <property type="entry name" value="Cyclophilin-like"/>
    <property type="match status" value="1"/>
</dbReference>